<evidence type="ECO:0000256" key="3">
    <source>
        <dbReference type="ARBA" id="ARBA00022840"/>
    </source>
</evidence>
<dbReference type="Pfam" id="PF01409">
    <property type="entry name" value="tRNA-synt_2d"/>
    <property type="match status" value="1"/>
</dbReference>
<feature type="domain" description="Phenylalanyl-tRNA synthetase" evidence="6">
    <location>
        <begin position="102"/>
        <end position="258"/>
    </location>
</feature>
<name>X1N356_9ZZZZ</name>
<keyword evidence="4" id="KW-0648">Protein biosynthesis</keyword>
<evidence type="ECO:0000313" key="7">
    <source>
        <dbReference type="EMBL" id="GAI13024.1"/>
    </source>
</evidence>
<keyword evidence="1" id="KW-0436">Ligase</keyword>
<evidence type="ECO:0000256" key="4">
    <source>
        <dbReference type="ARBA" id="ARBA00022917"/>
    </source>
</evidence>
<organism evidence="7">
    <name type="scientific">marine sediment metagenome</name>
    <dbReference type="NCBI Taxonomy" id="412755"/>
    <lineage>
        <taxon>unclassified sequences</taxon>
        <taxon>metagenomes</taxon>
        <taxon>ecological metagenomes</taxon>
    </lineage>
</organism>
<evidence type="ECO:0000256" key="5">
    <source>
        <dbReference type="ARBA" id="ARBA00023146"/>
    </source>
</evidence>
<dbReference type="GO" id="GO:0005524">
    <property type="term" value="F:ATP binding"/>
    <property type="evidence" value="ECO:0007669"/>
    <property type="project" value="UniProtKB-KW"/>
</dbReference>
<dbReference type="SUPFAM" id="SSF55681">
    <property type="entry name" value="Class II aaRS and biotin synthetases"/>
    <property type="match status" value="1"/>
</dbReference>
<dbReference type="GO" id="GO:0043039">
    <property type="term" value="P:tRNA aminoacylation"/>
    <property type="evidence" value="ECO:0007669"/>
    <property type="project" value="InterPro"/>
</dbReference>
<gene>
    <name evidence="7" type="ORF">S06H3_15842</name>
</gene>
<dbReference type="InterPro" id="IPR002319">
    <property type="entry name" value="Phenylalanyl-tRNA_Synthase"/>
</dbReference>
<keyword evidence="2" id="KW-0547">Nucleotide-binding</keyword>
<dbReference type="EMBL" id="BARV01007809">
    <property type="protein sequence ID" value="GAI13024.1"/>
    <property type="molecule type" value="Genomic_DNA"/>
</dbReference>
<accession>X1N356</accession>
<keyword evidence="3" id="KW-0067">ATP-binding</keyword>
<dbReference type="Gene3D" id="3.30.930.10">
    <property type="entry name" value="Bira Bifunctional Protein, Domain 2"/>
    <property type="match status" value="1"/>
</dbReference>
<keyword evidence="5" id="KW-0030">Aminoacyl-tRNA synthetase</keyword>
<reference evidence="7" key="1">
    <citation type="journal article" date="2014" name="Front. Microbiol.">
        <title>High frequency of phylogenetically diverse reductive dehalogenase-homologous genes in deep subseafloor sedimentary metagenomes.</title>
        <authorList>
            <person name="Kawai M."/>
            <person name="Futagami T."/>
            <person name="Toyoda A."/>
            <person name="Takaki Y."/>
            <person name="Nishi S."/>
            <person name="Hori S."/>
            <person name="Arai W."/>
            <person name="Tsubouchi T."/>
            <person name="Morono Y."/>
            <person name="Uchiyama I."/>
            <person name="Ito T."/>
            <person name="Fujiyama A."/>
            <person name="Inagaki F."/>
            <person name="Takami H."/>
        </authorList>
    </citation>
    <scope>NUCLEOTIDE SEQUENCE</scope>
    <source>
        <strain evidence="7">Expedition CK06-06</strain>
    </source>
</reference>
<evidence type="ECO:0000256" key="1">
    <source>
        <dbReference type="ARBA" id="ARBA00022598"/>
    </source>
</evidence>
<proteinExistence type="predicted"/>
<feature type="non-terminal residue" evidence="7">
    <location>
        <position position="259"/>
    </location>
</feature>
<dbReference type="AlphaFoldDB" id="X1N356"/>
<evidence type="ECO:0000256" key="2">
    <source>
        <dbReference type="ARBA" id="ARBA00022741"/>
    </source>
</evidence>
<evidence type="ECO:0000259" key="6">
    <source>
        <dbReference type="Pfam" id="PF01409"/>
    </source>
</evidence>
<sequence length="259" mass="29643">MARFDLNEIKSQAKKNFTEAWVSTEKLIPKGTKISLERKGKPHLVRQLIQQSREILLNLGFDEVENHTILPDYDVSKQYGPEARVILDRVFYLAELPRPEIGLSAQKIAQIKEIAGEIETEKLRSILRRYKKGEIEADNLIEELIAGLDITDNQATGLLDKVFPELRKLRPLPSNKTLRSHMTATWFHTLAALQDKAEFPLALFSVGPRYRNEQREDAHHLRVHHSASVVVMAPEVSLDAGREITKDIIQQYGFVDIKF</sequence>
<protein>
    <recommendedName>
        <fullName evidence="6">Phenylalanyl-tRNA synthetase domain-containing protein</fullName>
    </recommendedName>
</protein>
<dbReference type="GO" id="GO:0000049">
    <property type="term" value="F:tRNA binding"/>
    <property type="evidence" value="ECO:0007669"/>
    <property type="project" value="InterPro"/>
</dbReference>
<dbReference type="GO" id="GO:0006412">
    <property type="term" value="P:translation"/>
    <property type="evidence" value="ECO:0007669"/>
    <property type="project" value="UniProtKB-KW"/>
</dbReference>
<comment type="caution">
    <text evidence="7">The sequence shown here is derived from an EMBL/GenBank/DDBJ whole genome shotgun (WGS) entry which is preliminary data.</text>
</comment>
<dbReference type="InterPro" id="IPR045864">
    <property type="entry name" value="aa-tRNA-synth_II/BPL/LPL"/>
</dbReference>
<dbReference type="GO" id="GO:0004812">
    <property type="term" value="F:aminoacyl-tRNA ligase activity"/>
    <property type="evidence" value="ECO:0007669"/>
    <property type="project" value="UniProtKB-KW"/>
</dbReference>